<evidence type="ECO:0000313" key="3">
    <source>
        <dbReference type="Proteomes" id="UP001501323"/>
    </source>
</evidence>
<dbReference type="Gene3D" id="3.40.390.10">
    <property type="entry name" value="Collagenase (Catalytic Domain)"/>
    <property type="match status" value="1"/>
</dbReference>
<keyword evidence="1" id="KW-1133">Transmembrane helix</keyword>
<name>A0ABP9DS72_9GAMM</name>
<feature type="transmembrane region" description="Helical" evidence="1">
    <location>
        <begin position="231"/>
        <end position="252"/>
    </location>
</feature>
<organism evidence="2 3">
    <name type="scientific">Luteimonas vadosa</name>
    <dbReference type="NCBI Taxonomy" id="1165507"/>
    <lineage>
        <taxon>Bacteria</taxon>
        <taxon>Pseudomonadati</taxon>
        <taxon>Pseudomonadota</taxon>
        <taxon>Gammaproteobacteria</taxon>
        <taxon>Lysobacterales</taxon>
        <taxon>Lysobacteraceae</taxon>
        <taxon>Luteimonas</taxon>
    </lineage>
</organism>
<evidence type="ECO:0000256" key="1">
    <source>
        <dbReference type="SAM" id="Phobius"/>
    </source>
</evidence>
<gene>
    <name evidence="2" type="ORF">GCM10023332_03280</name>
</gene>
<accession>A0ABP9DS72</accession>
<dbReference type="RefSeq" id="WP_345293756.1">
    <property type="nucleotide sequence ID" value="NZ_BAABJY010000001.1"/>
</dbReference>
<protein>
    <submittedName>
        <fullName evidence="2">ATP synthase subunit alpha</fullName>
    </submittedName>
</protein>
<dbReference type="InterPro" id="IPR024079">
    <property type="entry name" value="MetalloPept_cat_dom_sf"/>
</dbReference>
<reference evidence="3" key="1">
    <citation type="journal article" date="2019" name="Int. J. Syst. Evol. Microbiol.">
        <title>The Global Catalogue of Microorganisms (GCM) 10K type strain sequencing project: providing services to taxonomists for standard genome sequencing and annotation.</title>
        <authorList>
            <consortium name="The Broad Institute Genomics Platform"/>
            <consortium name="The Broad Institute Genome Sequencing Center for Infectious Disease"/>
            <person name="Wu L."/>
            <person name="Ma J."/>
        </authorList>
    </citation>
    <scope>NUCLEOTIDE SEQUENCE [LARGE SCALE GENOMIC DNA]</scope>
    <source>
        <strain evidence="3">JCM 18392</strain>
    </source>
</reference>
<dbReference type="Proteomes" id="UP001501323">
    <property type="component" value="Unassembled WGS sequence"/>
</dbReference>
<evidence type="ECO:0000313" key="2">
    <source>
        <dbReference type="EMBL" id="GAA4855038.1"/>
    </source>
</evidence>
<dbReference type="SUPFAM" id="SSF55486">
    <property type="entry name" value="Metalloproteases ('zincins'), catalytic domain"/>
    <property type="match status" value="1"/>
</dbReference>
<proteinExistence type="predicted"/>
<feature type="transmembrane region" description="Helical" evidence="1">
    <location>
        <begin position="307"/>
        <end position="336"/>
    </location>
</feature>
<sequence length="393" mass="42924">MTTVPNDRNYVVGVMTMEVEGRDSERFHQSVARAVEALEAALARALGVRVALLAFEGPHLTPTAGTYAPLDFLRIGMSEKLERDAHFLLVVTEVDLTATTLSYTLALPSQLTNVGVVSTKRLDPAFWGDPEDTDLVVARLTALLLHTFGHLLNLPHADDPRNVMHAFAGVDDLSGMVCLADAQRDRMRRVLPSEAHERTCRDGHWRFAMHTLARDWRSIARAVARANPFRLVARLPTMITAALSVLIVLFFSSEMWDVASTVELYQLALFSAVAVLTATVVLYRAFALGGVLGRGRVLAESTVVTTAATSLSLVLTMLLLFAVFMGLTYLGIVTIFPRKLMETWPTVDPAVRTLDHVKLSLFVAALGVLAGSLGGRADSKDLVRGVLFVDEET</sequence>
<feature type="transmembrane region" description="Helical" evidence="1">
    <location>
        <begin position="356"/>
        <end position="374"/>
    </location>
</feature>
<keyword evidence="1" id="KW-0472">Membrane</keyword>
<dbReference type="EMBL" id="BAABJY010000001">
    <property type="protein sequence ID" value="GAA4855038.1"/>
    <property type="molecule type" value="Genomic_DNA"/>
</dbReference>
<comment type="caution">
    <text evidence="2">The sequence shown here is derived from an EMBL/GenBank/DDBJ whole genome shotgun (WGS) entry which is preliminary data.</text>
</comment>
<feature type="transmembrane region" description="Helical" evidence="1">
    <location>
        <begin position="264"/>
        <end position="286"/>
    </location>
</feature>
<keyword evidence="3" id="KW-1185">Reference proteome</keyword>
<keyword evidence="1" id="KW-0812">Transmembrane</keyword>